<dbReference type="Proteomes" id="UP000294881">
    <property type="component" value="Unassembled WGS sequence"/>
</dbReference>
<dbReference type="PROSITE" id="PS50977">
    <property type="entry name" value="HTH_TETR_2"/>
    <property type="match status" value="1"/>
</dbReference>
<feature type="region of interest" description="Disordered" evidence="3">
    <location>
        <begin position="1"/>
        <end position="32"/>
    </location>
</feature>
<comment type="caution">
    <text evidence="5">The sequence shown here is derived from an EMBL/GenBank/DDBJ whole genome shotgun (WGS) entry which is preliminary data.</text>
</comment>
<dbReference type="EMBL" id="SLWL01000001">
    <property type="protein sequence ID" value="TCO15792.1"/>
    <property type="molecule type" value="Genomic_DNA"/>
</dbReference>
<dbReference type="GO" id="GO:0003677">
    <property type="term" value="F:DNA binding"/>
    <property type="evidence" value="ECO:0007669"/>
    <property type="project" value="UniProtKB-UniRule"/>
</dbReference>
<sequence>MTDASPPKARPSRSRAADERDAREASGRGRADKRLTREDWISAGQDILREGGVSSVKLAPLTRRLGVSTGSFYHHFGDFEEYLGELAASYSMGRVRGVLDRTSFDDPDPRTRVRELARRSVVEGTFDLDHAMRIWATMDPRAAATVREAEAQVLAFLTEAFRDLGFDATQAELRSRILMAVNVAHLQLFDTGGRRRFFKDAFDLLASRTDSDGKD</sequence>
<dbReference type="Pfam" id="PF00440">
    <property type="entry name" value="TetR_N"/>
    <property type="match status" value="1"/>
</dbReference>
<evidence type="ECO:0000256" key="3">
    <source>
        <dbReference type="SAM" id="MobiDB-lite"/>
    </source>
</evidence>
<dbReference type="AlphaFoldDB" id="A0A4R2GX59"/>
<feature type="domain" description="HTH tetR-type" evidence="4">
    <location>
        <begin position="34"/>
        <end position="94"/>
    </location>
</feature>
<evidence type="ECO:0000313" key="6">
    <source>
        <dbReference type="Proteomes" id="UP000294881"/>
    </source>
</evidence>
<dbReference type="InterPro" id="IPR001647">
    <property type="entry name" value="HTH_TetR"/>
</dbReference>
<dbReference type="SUPFAM" id="SSF46689">
    <property type="entry name" value="Homeodomain-like"/>
    <property type="match status" value="1"/>
</dbReference>
<accession>A0A4R2GX59</accession>
<dbReference type="InterPro" id="IPR009057">
    <property type="entry name" value="Homeodomain-like_sf"/>
</dbReference>
<keyword evidence="6" id="KW-1185">Reference proteome</keyword>
<reference evidence="5 6" key="1">
    <citation type="submission" date="2019-03" db="EMBL/GenBank/DDBJ databases">
        <title>Genomic Encyclopedia of Type Strains, Phase IV (KMG-IV): sequencing the most valuable type-strain genomes for metagenomic binning, comparative biology and taxonomic classification.</title>
        <authorList>
            <person name="Goeker M."/>
        </authorList>
    </citation>
    <scope>NUCLEOTIDE SEQUENCE [LARGE SCALE GENOMIC DNA]</scope>
    <source>
        <strain evidence="5 6">DSM 22958</strain>
    </source>
</reference>
<evidence type="ECO:0000259" key="4">
    <source>
        <dbReference type="PROSITE" id="PS50977"/>
    </source>
</evidence>
<proteinExistence type="predicted"/>
<dbReference type="RefSeq" id="WP_165909838.1">
    <property type="nucleotide sequence ID" value="NZ_JBHUNN010000002.1"/>
</dbReference>
<protein>
    <submittedName>
        <fullName evidence="5">TetR family transcriptional regulator</fullName>
    </submittedName>
</protein>
<keyword evidence="1 2" id="KW-0238">DNA-binding</keyword>
<dbReference type="Gene3D" id="1.10.357.10">
    <property type="entry name" value="Tetracycline Repressor, domain 2"/>
    <property type="match status" value="1"/>
</dbReference>
<organism evidence="5 6">
    <name type="scientific">Camelimonas lactis</name>
    <dbReference type="NCBI Taxonomy" id="659006"/>
    <lineage>
        <taxon>Bacteria</taxon>
        <taxon>Pseudomonadati</taxon>
        <taxon>Pseudomonadota</taxon>
        <taxon>Alphaproteobacteria</taxon>
        <taxon>Hyphomicrobiales</taxon>
        <taxon>Chelatococcaceae</taxon>
        <taxon>Camelimonas</taxon>
    </lineage>
</organism>
<evidence type="ECO:0000256" key="2">
    <source>
        <dbReference type="PROSITE-ProRule" id="PRU00335"/>
    </source>
</evidence>
<name>A0A4R2GX59_9HYPH</name>
<evidence type="ECO:0000313" key="5">
    <source>
        <dbReference type="EMBL" id="TCO15792.1"/>
    </source>
</evidence>
<feature type="DNA-binding region" description="H-T-H motif" evidence="2">
    <location>
        <begin position="57"/>
        <end position="76"/>
    </location>
</feature>
<feature type="compositionally biased region" description="Basic and acidic residues" evidence="3">
    <location>
        <begin position="15"/>
        <end position="32"/>
    </location>
</feature>
<gene>
    <name evidence="5" type="ORF">EV666_10139</name>
</gene>
<evidence type="ECO:0000256" key="1">
    <source>
        <dbReference type="ARBA" id="ARBA00023125"/>
    </source>
</evidence>